<name>A0A2W5QA88_VARPD</name>
<sequence length="418" mass="44824">MDAQDFFTTDERATLRAHGIVLFAQRVIFDAQPPMPQAQIDAVQALCAGPLPPGLLALWRETAGGQLDYDLRLRMGGNDEAISWTELFWNGSSGYHDLQGWIDHELELAQEAAGENGVPWAGRLSYLPIGGFEYLDRIYVVVDALHPANGSVLAWKKGLPPAWQHRLHEDSMATLADGVERAFAALHLDEDPLAPTGDHFSGQALLEYLDERHESHGLALELSDKLVAFYRRAMRDWRSALQAGTLARDAELAHIALRHAVHTDDAALVRALAAADVALGAPLQGSANAIDLAVGHGAWSAAGALLDAGAPVAADVLDSIDHALAPELTARLLAAGAQPDADAMAQCVACGAPASARVIGQALQARGEDVPRAFDAARTTLLDDLEGSLAQVREGRLSHYLGAEGLMQRAEHLRAFEW</sequence>
<dbReference type="Proteomes" id="UP000249135">
    <property type="component" value="Unassembled WGS sequence"/>
</dbReference>
<dbReference type="EMBL" id="QFPP01000094">
    <property type="protein sequence ID" value="PZQ75271.1"/>
    <property type="molecule type" value="Genomic_DNA"/>
</dbReference>
<accession>A0A2W5QA88</accession>
<comment type="caution">
    <text evidence="1">The sequence shown here is derived from an EMBL/GenBank/DDBJ whole genome shotgun (WGS) entry which is preliminary data.</text>
</comment>
<reference evidence="1 2" key="1">
    <citation type="submission" date="2017-08" db="EMBL/GenBank/DDBJ databases">
        <title>Infants hospitalized years apart are colonized by the same room-sourced microbial strains.</title>
        <authorList>
            <person name="Brooks B."/>
            <person name="Olm M.R."/>
            <person name="Firek B.A."/>
            <person name="Baker R."/>
            <person name="Thomas B.C."/>
            <person name="Morowitz M.J."/>
            <person name="Banfield J.F."/>
        </authorList>
    </citation>
    <scope>NUCLEOTIDE SEQUENCE [LARGE SCALE GENOMIC DNA]</scope>
    <source>
        <strain evidence="1">S2_005_003_R2_41</strain>
    </source>
</reference>
<proteinExistence type="predicted"/>
<evidence type="ECO:0000313" key="1">
    <source>
        <dbReference type="EMBL" id="PZQ75271.1"/>
    </source>
</evidence>
<evidence type="ECO:0000313" key="2">
    <source>
        <dbReference type="Proteomes" id="UP000249135"/>
    </source>
</evidence>
<protein>
    <submittedName>
        <fullName evidence="1">SMI1/KNR4 family protein</fullName>
    </submittedName>
</protein>
<gene>
    <name evidence="1" type="ORF">DI563_10100</name>
</gene>
<dbReference type="AlphaFoldDB" id="A0A2W5QA88"/>
<organism evidence="1 2">
    <name type="scientific">Variovorax paradoxus</name>
    <dbReference type="NCBI Taxonomy" id="34073"/>
    <lineage>
        <taxon>Bacteria</taxon>
        <taxon>Pseudomonadati</taxon>
        <taxon>Pseudomonadota</taxon>
        <taxon>Betaproteobacteria</taxon>
        <taxon>Burkholderiales</taxon>
        <taxon>Comamonadaceae</taxon>
        <taxon>Variovorax</taxon>
    </lineage>
</organism>